<accession>A0A166N0A5</accession>
<dbReference type="Proteomes" id="UP000077266">
    <property type="component" value="Unassembled WGS sequence"/>
</dbReference>
<protein>
    <submittedName>
        <fullName evidence="1">Uncharacterized protein</fullName>
    </submittedName>
</protein>
<reference evidence="1 2" key="1">
    <citation type="journal article" date="2016" name="Mol. Biol. Evol.">
        <title>Comparative Genomics of Early-Diverging Mushroom-Forming Fungi Provides Insights into the Origins of Lignocellulose Decay Capabilities.</title>
        <authorList>
            <person name="Nagy L.G."/>
            <person name="Riley R."/>
            <person name="Tritt A."/>
            <person name="Adam C."/>
            <person name="Daum C."/>
            <person name="Floudas D."/>
            <person name="Sun H."/>
            <person name="Yadav J.S."/>
            <person name="Pangilinan J."/>
            <person name="Larsson K.H."/>
            <person name="Matsuura K."/>
            <person name="Barry K."/>
            <person name="Labutti K."/>
            <person name="Kuo R."/>
            <person name="Ohm R.A."/>
            <person name="Bhattacharya S.S."/>
            <person name="Shirouzu T."/>
            <person name="Yoshinaga Y."/>
            <person name="Martin F.M."/>
            <person name="Grigoriev I.V."/>
            <person name="Hibbett D.S."/>
        </authorList>
    </citation>
    <scope>NUCLEOTIDE SEQUENCE [LARGE SCALE GENOMIC DNA]</scope>
    <source>
        <strain evidence="1 2">HHB12029</strain>
    </source>
</reference>
<organism evidence="1 2">
    <name type="scientific">Exidia glandulosa HHB12029</name>
    <dbReference type="NCBI Taxonomy" id="1314781"/>
    <lineage>
        <taxon>Eukaryota</taxon>
        <taxon>Fungi</taxon>
        <taxon>Dikarya</taxon>
        <taxon>Basidiomycota</taxon>
        <taxon>Agaricomycotina</taxon>
        <taxon>Agaricomycetes</taxon>
        <taxon>Auriculariales</taxon>
        <taxon>Exidiaceae</taxon>
        <taxon>Exidia</taxon>
    </lineage>
</organism>
<proteinExistence type="predicted"/>
<evidence type="ECO:0000313" key="2">
    <source>
        <dbReference type="Proteomes" id="UP000077266"/>
    </source>
</evidence>
<sequence length="150" mass="17180">MTWLWDTLQHSTRGSKAACSSQFFNKFQIRDRHIPEVSHLGRWLLHPVCTDGNTDFVPVLTRIHTPGSRMTQEGAVNISRGPFICQEGVKTNSIDVQRAAILKCIRDADVRCSLSRAWKRLVFAVEKQPVTKIRGDDEPEVEDGVRWRCY</sequence>
<gene>
    <name evidence="1" type="ORF">EXIGLDRAFT_708998</name>
</gene>
<dbReference type="EMBL" id="KV426822">
    <property type="protein sequence ID" value="KZV78613.1"/>
    <property type="molecule type" value="Genomic_DNA"/>
</dbReference>
<name>A0A166N0A5_EXIGL</name>
<keyword evidence="2" id="KW-1185">Reference proteome</keyword>
<evidence type="ECO:0000313" key="1">
    <source>
        <dbReference type="EMBL" id="KZV78613.1"/>
    </source>
</evidence>
<dbReference type="AlphaFoldDB" id="A0A166N0A5"/>
<dbReference type="InParanoid" id="A0A166N0A5"/>